<dbReference type="EMBL" id="CM001403">
    <property type="protein sequence ID" value="EHQ29722.1"/>
    <property type="molecule type" value="Genomic_DNA"/>
</dbReference>
<gene>
    <name evidence="1" type="ORF">Mucpa_5653</name>
</gene>
<name>H1Y3F4_9SPHI</name>
<organism evidence="1 2">
    <name type="scientific">Mucilaginibacter paludis DSM 18603</name>
    <dbReference type="NCBI Taxonomy" id="714943"/>
    <lineage>
        <taxon>Bacteria</taxon>
        <taxon>Pseudomonadati</taxon>
        <taxon>Bacteroidota</taxon>
        <taxon>Sphingobacteriia</taxon>
        <taxon>Sphingobacteriales</taxon>
        <taxon>Sphingobacteriaceae</taxon>
        <taxon>Mucilaginibacter</taxon>
    </lineage>
</organism>
<protein>
    <submittedName>
        <fullName evidence="1">Uncharacterized conserved protein UCP033563</fullName>
    </submittedName>
</protein>
<dbReference type="STRING" id="714943.Mucpa_5653"/>
<evidence type="ECO:0000313" key="1">
    <source>
        <dbReference type="EMBL" id="EHQ29722.1"/>
    </source>
</evidence>
<dbReference type="Pfam" id="PF06245">
    <property type="entry name" value="DUF1015"/>
    <property type="match status" value="1"/>
</dbReference>
<dbReference type="RefSeq" id="WP_008511059.1">
    <property type="nucleotide sequence ID" value="NZ_CM001403.1"/>
</dbReference>
<dbReference type="eggNOG" id="COG4198">
    <property type="taxonomic scope" value="Bacteria"/>
</dbReference>
<evidence type="ECO:0000313" key="2">
    <source>
        <dbReference type="Proteomes" id="UP000002774"/>
    </source>
</evidence>
<dbReference type="InterPro" id="IPR008323">
    <property type="entry name" value="UCP033563"/>
</dbReference>
<dbReference type="AlphaFoldDB" id="H1Y3F4"/>
<accession>H1Y3F4</accession>
<dbReference type="PANTHER" id="PTHR36454">
    <property type="entry name" value="LMO2823 PROTEIN"/>
    <property type="match status" value="1"/>
</dbReference>
<reference evidence="1" key="1">
    <citation type="submission" date="2011-09" db="EMBL/GenBank/DDBJ databases">
        <title>The permanent draft genome of Mucilaginibacter paludis DSM 18603.</title>
        <authorList>
            <consortium name="US DOE Joint Genome Institute (JGI-PGF)"/>
            <person name="Lucas S."/>
            <person name="Han J."/>
            <person name="Lapidus A."/>
            <person name="Bruce D."/>
            <person name="Goodwin L."/>
            <person name="Pitluck S."/>
            <person name="Peters L."/>
            <person name="Kyrpides N."/>
            <person name="Mavromatis K."/>
            <person name="Ivanova N."/>
            <person name="Mikhailova N."/>
            <person name="Held B."/>
            <person name="Detter J.C."/>
            <person name="Tapia R."/>
            <person name="Han C."/>
            <person name="Land M."/>
            <person name="Hauser L."/>
            <person name="Markowitz V."/>
            <person name="Cheng J.-F."/>
            <person name="Hugenholtz P."/>
            <person name="Woyke T."/>
            <person name="Wu D."/>
            <person name="Tindall B."/>
            <person name="Brambilla E."/>
            <person name="Klenk H.-P."/>
            <person name="Eisen J.A."/>
        </authorList>
    </citation>
    <scope>NUCLEOTIDE SEQUENCE [LARGE SCALE GENOMIC DNA]</scope>
    <source>
        <strain evidence="1">DSM 18603</strain>
    </source>
</reference>
<dbReference type="OrthoDB" id="9781616at2"/>
<dbReference type="PANTHER" id="PTHR36454:SF1">
    <property type="entry name" value="DUF1015 DOMAIN-CONTAINING PROTEIN"/>
    <property type="match status" value="1"/>
</dbReference>
<dbReference type="HOGENOM" id="CLU_031277_0_0_10"/>
<sequence length="395" mass="43321">MAAIKPFRAIRPNPVFADQLVLTKPQTASVAGEVLPPLKTLLETGARLRPETQAGQAEAFAAINGTLRHLLENGTLLQDEQPGIYVYEVESPACKQTGIWAVTDRSNYTNGTIRTHELTFGDSVRRLTNYRLATGLEGSPVLLAYAPDPTINRLIAQAKSGPHSTLGNHLGLHRLWKIEAPDLVRQLVKAFEKVGPVYLADGHHRFESAAQTPFPDISSLYLSTDELRIREYDRVVLPEVPAAPGALLQQLMRHFDLLGEGSDRSIQPREPHRFGLFLGGTWYHLLARPHTYQDQSPGRATDAAILQQYVLAPVFGIKDPKTDPRLKCLGGEQALPEINALLDAHPGAIAFTLCPLAVSELTAVADAGEVLPPKSSWIDPKIPYGLLMNHHKPTI</sequence>
<keyword evidence="2" id="KW-1185">Reference proteome</keyword>
<proteinExistence type="predicted"/>
<dbReference type="Proteomes" id="UP000002774">
    <property type="component" value="Chromosome"/>
</dbReference>